<sequence length="827" mass="91241">LTGKAVAKIEFGSSPPTGDSHSGGVIALSAVLGCGSVDAHNLFVYVTNQHGLFSLVPTEEISEICFTQDEDARSFSDLVKGSKTPKPKSSQDVSHIESSKLGSDRGSMIFLRTQSKTLLVTVRLIAEELVVCDASNPAYTHLELPSSDLTFVTLCEAARIFWMGFEEQARKYLARLTSQSDLCSALPAQFLRLAKRVINESPRCDPRWCHAFPNQISSITLTKGSLTPEGCVGFQFVTSLFRCSEPVLPQSRFDAKTEAISRLAELFKTAVSTSPPRTIVNAFVPIAEVAKVLDYCLPYSGPCVDSSDVSSDEALHSETRRWLAGELEFSMQPHEEPLVRDQIKYDGLSEEAKMALDAFACSLIDENTNAIESLAARLAMNLDADRIKQAADDYAFDGIDQHASVHILSGLRIAGELVEFARGIHSKLSRNPEITLQPVFRSVAIEAGFPAESLHVFGPQEAIFQTISLIPTLVTVMGDAVDSSLKASVEVDPKSSMSPSIKAAELLLLCSSLISTGFAEVMRYRSRQIKLIETALADSPEHTILAKSAHFLACWLTDARPFGIGDVLLQLLERLVSLGSGEMCPSSTDLGYADSTQLAKEAAVRAVEWVEIILTIAQERVRWATSHAAWAWSQFPVDDRCRSEILKVVQRVRRLRFWFTALRKRLICLVAERFSDCTQMVRLCYLLECQDELNANEDLAHWPAIGTSPANRFHHQRLAELLKRVPAVHRLADHALQWYFACGEHARVQSLLTLLKSSLTRESISSDTKPTLTTVIKDTVNLKKASSVTPSSVDALSRFLLRGDTRDHAWPHLLSTRQYGKVSFPCV</sequence>
<feature type="region of interest" description="Disordered" evidence="1">
    <location>
        <begin position="78"/>
        <end position="99"/>
    </location>
</feature>
<gene>
    <name evidence="2" type="ORF">FBUS_08337</name>
</gene>
<dbReference type="EMBL" id="LUCM01006000">
    <property type="protein sequence ID" value="KAA0191954.1"/>
    <property type="molecule type" value="Genomic_DNA"/>
</dbReference>
<reference evidence="2" key="1">
    <citation type="submission" date="2019-05" db="EMBL/GenBank/DDBJ databases">
        <title>Annotation for the trematode Fasciolopsis buski.</title>
        <authorList>
            <person name="Choi Y.-J."/>
        </authorList>
    </citation>
    <scope>NUCLEOTIDE SEQUENCE</scope>
    <source>
        <strain evidence="2">HT</strain>
        <tissue evidence="2">Whole worm</tissue>
    </source>
</reference>
<protein>
    <submittedName>
        <fullName evidence="2">Uncharacterized protein</fullName>
    </submittedName>
</protein>
<evidence type="ECO:0000313" key="3">
    <source>
        <dbReference type="Proteomes" id="UP000728185"/>
    </source>
</evidence>
<proteinExistence type="predicted"/>
<feature type="non-terminal residue" evidence="2">
    <location>
        <position position="1"/>
    </location>
</feature>
<dbReference type="AlphaFoldDB" id="A0A8E0RS58"/>
<dbReference type="Proteomes" id="UP000728185">
    <property type="component" value="Unassembled WGS sequence"/>
</dbReference>
<accession>A0A8E0RS58</accession>
<organism evidence="2 3">
    <name type="scientific">Fasciolopsis buskii</name>
    <dbReference type="NCBI Taxonomy" id="27845"/>
    <lineage>
        <taxon>Eukaryota</taxon>
        <taxon>Metazoa</taxon>
        <taxon>Spiralia</taxon>
        <taxon>Lophotrochozoa</taxon>
        <taxon>Platyhelminthes</taxon>
        <taxon>Trematoda</taxon>
        <taxon>Digenea</taxon>
        <taxon>Plagiorchiida</taxon>
        <taxon>Echinostomata</taxon>
        <taxon>Echinostomatoidea</taxon>
        <taxon>Fasciolidae</taxon>
        <taxon>Fasciolopsis</taxon>
    </lineage>
</organism>
<keyword evidence="3" id="KW-1185">Reference proteome</keyword>
<evidence type="ECO:0000313" key="2">
    <source>
        <dbReference type="EMBL" id="KAA0191954.1"/>
    </source>
</evidence>
<name>A0A8E0RS58_9TREM</name>
<comment type="caution">
    <text evidence="2">The sequence shown here is derived from an EMBL/GenBank/DDBJ whole genome shotgun (WGS) entry which is preliminary data.</text>
</comment>
<evidence type="ECO:0000256" key="1">
    <source>
        <dbReference type="SAM" id="MobiDB-lite"/>
    </source>
</evidence>
<dbReference type="OrthoDB" id="6285121at2759"/>